<keyword evidence="5" id="KW-1185">Reference proteome</keyword>
<reference evidence="4 5" key="1">
    <citation type="submission" date="2018-06" db="EMBL/GenBank/DDBJ databases">
        <title>Comparative genomics of Brasilonema spp. strains.</title>
        <authorList>
            <person name="Alvarenga D.O."/>
            <person name="Fiore M.F."/>
            <person name="Varani A.M."/>
        </authorList>
    </citation>
    <scope>NUCLEOTIDE SEQUENCE [LARGE SCALE GENOMIC DNA]</scope>
    <source>
        <strain evidence="4 5">CENA114</strain>
    </source>
</reference>
<name>A0A856M888_9CYAN</name>
<evidence type="ECO:0000256" key="1">
    <source>
        <dbReference type="ARBA" id="ARBA00022505"/>
    </source>
</evidence>
<evidence type="ECO:0000259" key="3">
    <source>
        <dbReference type="PROSITE" id="PS51866"/>
    </source>
</evidence>
<dbReference type="Gene3D" id="2.40.50.100">
    <property type="match status" value="1"/>
</dbReference>
<dbReference type="AlphaFoldDB" id="A0A856M888"/>
<dbReference type="KEGG" id="bsen:DP114_05115"/>
<evidence type="ECO:0000256" key="2">
    <source>
        <dbReference type="PROSITE-ProRule" id="PRU01213"/>
    </source>
</evidence>
<gene>
    <name evidence="4" type="ORF">DP114_05115</name>
</gene>
<accession>A0A856M888</accession>
<dbReference type="InterPro" id="IPR008995">
    <property type="entry name" value="Mo/tungstate-bd_C_term_dom"/>
</dbReference>
<evidence type="ECO:0000313" key="4">
    <source>
        <dbReference type="EMBL" id="QDL07363.1"/>
    </source>
</evidence>
<dbReference type="GO" id="GO:0015689">
    <property type="term" value="P:molybdate ion transport"/>
    <property type="evidence" value="ECO:0007669"/>
    <property type="project" value="InterPro"/>
</dbReference>
<organism evidence="4 5">
    <name type="scientific">Brasilonema sennae CENA114</name>
    <dbReference type="NCBI Taxonomy" id="415709"/>
    <lineage>
        <taxon>Bacteria</taxon>
        <taxon>Bacillati</taxon>
        <taxon>Cyanobacteriota</taxon>
        <taxon>Cyanophyceae</taxon>
        <taxon>Nostocales</taxon>
        <taxon>Scytonemataceae</taxon>
        <taxon>Brasilonema</taxon>
        <taxon>Bromeliae group (in: Brasilonema)</taxon>
    </lineage>
</organism>
<keyword evidence="1 2" id="KW-0500">Molybdenum</keyword>
<feature type="domain" description="Mop" evidence="3">
    <location>
        <begin position="2"/>
        <end position="68"/>
    </location>
</feature>
<dbReference type="Pfam" id="PF03459">
    <property type="entry name" value="TOBE"/>
    <property type="match status" value="1"/>
</dbReference>
<protein>
    <submittedName>
        <fullName evidence="4">Transporter</fullName>
    </submittedName>
</protein>
<dbReference type="InterPro" id="IPR004606">
    <property type="entry name" value="Mop_domain"/>
</dbReference>
<dbReference type="SUPFAM" id="SSF50331">
    <property type="entry name" value="MOP-like"/>
    <property type="match status" value="1"/>
</dbReference>
<dbReference type="RefSeq" id="WP_169267246.1">
    <property type="nucleotide sequence ID" value="NZ_CAWOXK010000001.1"/>
</dbReference>
<dbReference type="EMBL" id="CP030118">
    <property type="protein sequence ID" value="QDL07363.1"/>
    <property type="molecule type" value="Genomic_DNA"/>
</dbReference>
<dbReference type="Proteomes" id="UP000503129">
    <property type="component" value="Chromosome"/>
</dbReference>
<dbReference type="NCBIfam" id="TIGR00638">
    <property type="entry name" value="Mop"/>
    <property type="match status" value="1"/>
</dbReference>
<dbReference type="PROSITE" id="PS51866">
    <property type="entry name" value="MOP"/>
    <property type="match status" value="1"/>
</dbReference>
<dbReference type="InterPro" id="IPR005116">
    <property type="entry name" value="Transp-assoc_OB_typ1"/>
</dbReference>
<evidence type="ECO:0000313" key="5">
    <source>
        <dbReference type="Proteomes" id="UP000503129"/>
    </source>
</evidence>
<proteinExistence type="predicted"/>
<sequence>MQVSARNALKGTVKEVVEGSVNTEVTLEVAPGVEVVAIITKGSAQKLQLEEGKEAYAIIKSSDVMVAVD</sequence>